<dbReference type="AlphaFoldDB" id="A0A0H2S2P3"/>
<accession>A0A0H2S2P3</accession>
<dbReference type="PANTHER" id="PTHR38926">
    <property type="entry name" value="F-BOX DOMAIN CONTAINING PROTEIN, EXPRESSED"/>
    <property type="match status" value="1"/>
</dbReference>
<organism evidence="1 2">
    <name type="scientific">Schizopora paradoxa</name>
    <dbReference type="NCBI Taxonomy" id="27342"/>
    <lineage>
        <taxon>Eukaryota</taxon>
        <taxon>Fungi</taxon>
        <taxon>Dikarya</taxon>
        <taxon>Basidiomycota</taxon>
        <taxon>Agaricomycotina</taxon>
        <taxon>Agaricomycetes</taxon>
        <taxon>Hymenochaetales</taxon>
        <taxon>Schizoporaceae</taxon>
        <taxon>Schizopora</taxon>
    </lineage>
</organism>
<name>A0A0H2S2P3_9AGAM</name>
<proteinExistence type="predicted"/>
<dbReference type="Gene3D" id="1.20.1280.50">
    <property type="match status" value="1"/>
</dbReference>
<dbReference type="OrthoDB" id="3365698at2759"/>
<sequence>MEKTSLAHSVPNAQTIHTIPFLNPDVLLEIFEHASSETLISPGRTEAYTLYHSQVCRSWRALTLSQPRLWSEIKWHDLTILRPADARFTALLDLHLERSKQSLLYVWIRLDEDDPVQIRKHLLDSIFEAQHRIKHLTIMGTKESFPDKRTYLLQSATQLQKLHLDIQTASWSPTAAVTVTVDMSCLHSLKDLLIYGNNCVNGQASTLNSLQLVWSLPGSSSGQHLTASVSCLLSLLRTFPNLRSLWFAIGVEEVVFPFPKRLAMQELRQLTLLLNTGGFETVDSLFRNLELPSLEYLDLTCDDDAVLSWRWRNASVLKSLVSLSLTRVITANIYGHDLDEDEISEGLTSLLQQTPALENLHISIGWISTQILSLLTLGPGADNNVCPELSSLVLESWASQWDPGAMKNITPQAVIDLVSSRWQAPQQDKEEVPSECVQSSGLKRINLCFGMPILPNLIMVEPLRSFIKQGLEVGVSSSAVGDRY</sequence>
<dbReference type="InterPro" id="IPR032675">
    <property type="entry name" value="LRR_dom_sf"/>
</dbReference>
<protein>
    <submittedName>
        <fullName evidence="1">Uncharacterized protein</fullName>
    </submittedName>
</protein>
<evidence type="ECO:0000313" key="2">
    <source>
        <dbReference type="Proteomes" id="UP000053477"/>
    </source>
</evidence>
<dbReference type="InParanoid" id="A0A0H2S2P3"/>
<reference evidence="1 2" key="1">
    <citation type="submission" date="2015-04" db="EMBL/GenBank/DDBJ databases">
        <title>Complete genome sequence of Schizopora paradoxa KUC8140, a cosmopolitan wood degrader in East Asia.</title>
        <authorList>
            <consortium name="DOE Joint Genome Institute"/>
            <person name="Min B."/>
            <person name="Park H."/>
            <person name="Jang Y."/>
            <person name="Kim J.-J."/>
            <person name="Kim K.H."/>
            <person name="Pangilinan J."/>
            <person name="Lipzen A."/>
            <person name="Riley R."/>
            <person name="Grigoriev I.V."/>
            <person name="Spatafora J.W."/>
            <person name="Choi I.-G."/>
        </authorList>
    </citation>
    <scope>NUCLEOTIDE SEQUENCE [LARGE SCALE GENOMIC DNA]</scope>
    <source>
        <strain evidence="1 2">KUC8140</strain>
    </source>
</reference>
<dbReference type="EMBL" id="KQ085921">
    <property type="protein sequence ID" value="KLO16023.1"/>
    <property type="molecule type" value="Genomic_DNA"/>
</dbReference>
<evidence type="ECO:0000313" key="1">
    <source>
        <dbReference type="EMBL" id="KLO16023.1"/>
    </source>
</evidence>
<keyword evidence="2" id="KW-1185">Reference proteome</keyword>
<gene>
    <name evidence="1" type="ORF">SCHPADRAFT_995397</name>
</gene>
<dbReference type="SUPFAM" id="SSF52047">
    <property type="entry name" value="RNI-like"/>
    <property type="match status" value="1"/>
</dbReference>
<dbReference type="Gene3D" id="3.80.10.10">
    <property type="entry name" value="Ribonuclease Inhibitor"/>
    <property type="match status" value="1"/>
</dbReference>
<dbReference type="Proteomes" id="UP000053477">
    <property type="component" value="Unassembled WGS sequence"/>
</dbReference>
<dbReference type="PANTHER" id="PTHR38926:SF5">
    <property type="entry name" value="F-BOX AND LEUCINE-RICH REPEAT PROTEIN 6"/>
    <property type="match status" value="1"/>
</dbReference>